<keyword evidence="3" id="KW-1185">Reference proteome</keyword>
<evidence type="ECO:0000313" key="3">
    <source>
        <dbReference type="Proteomes" id="UP001597139"/>
    </source>
</evidence>
<dbReference type="AlphaFoldDB" id="A0ABD6BSW9"/>
<protein>
    <submittedName>
        <fullName evidence="2">Uncharacterized protein</fullName>
    </submittedName>
</protein>
<dbReference type="RefSeq" id="WP_267647821.1">
    <property type="nucleotide sequence ID" value="NZ_JANHGR010000002.1"/>
</dbReference>
<keyword evidence="1" id="KW-0472">Membrane</keyword>
<reference evidence="2 3" key="1">
    <citation type="journal article" date="2019" name="Int. J. Syst. Evol. Microbiol.">
        <title>The Global Catalogue of Microorganisms (GCM) 10K type strain sequencing project: providing services to taxonomists for standard genome sequencing and annotation.</title>
        <authorList>
            <consortium name="The Broad Institute Genomics Platform"/>
            <consortium name="The Broad Institute Genome Sequencing Center for Infectious Disease"/>
            <person name="Wu L."/>
            <person name="Ma J."/>
        </authorList>
    </citation>
    <scope>NUCLEOTIDE SEQUENCE [LARGE SCALE GENOMIC DNA]</scope>
    <source>
        <strain evidence="2 3">CGMCC 1.12859</strain>
    </source>
</reference>
<feature type="transmembrane region" description="Helical" evidence="1">
    <location>
        <begin position="7"/>
        <end position="29"/>
    </location>
</feature>
<accession>A0ABD6BSW9</accession>
<dbReference type="Proteomes" id="UP001597139">
    <property type="component" value="Unassembled WGS sequence"/>
</dbReference>
<sequence length="168" mass="17506">MDERLRSFLLVGIGLVVGLAVGVLLGVLLGTLTAGAGSPVGGTTVPSHGVSTVTGCAGDEPRAWVATTPDSDHRSVYLANYSFTHDSPGVDVRSTLREGDDGAWTLALATTPSETDREVPADCRPRTTVDATVALPTGADSLTITLDGEPLATVEVATNRPRFRYLEE</sequence>
<dbReference type="EMBL" id="JBHUCZ010000010">
    <property type="protein sequence ID" value="MFD1568184.1"/>
    <property type="molecule type" value="Genomic_DNA"/>
</dbReference>
<keyword evidence="1" id="KW-0812">Transmembrane</keyword>
<comment type="caution">
    <text evidence="2">The sequence shown here is derived from an EMBL/GenBank/DDBJ whole genome shotgun (WGS) entry which is preliminary data.</text>
</comment>
<organism evidence="2 3">
    <name type="scientific">Halolamina litorea</name>
    <dbReference type="NCBI Taxonomy" id="1515593"/>
    <lineage>
        <taxon>Archaea</taxon>
        <taxon>Methanobacteriati</taxon>
        <taxon>Methanobacteriota</taxon>
        <taxon>Stenosarchaea group</taxon>
        <taxon>Halobacteria</taxon>
        <taxon>Halobacteriales</taxon>
        <taxon>Haloferacaceae</taxon>
    </lineage>
</organism>
<keyword evidence="1" id="KW-1133">Transmembrane helix</keyword>
<gene>
    <name evidence="2" type="ORF">ACFSAU_11840</name>
</gene>
<proteinExistence type="predicted"/>
<evidence type="ECO:0000256" key="1">
    <source>
        <dbReference type="SAM" id="Phobius"/>
    </source>
</evidence>
<evidence type="ECO:0000313" key="2">
    <source>
        <dbReference type="EMBL" id="MFD1568184.1"/>
    </source>
</evidence>
<name>A0ABD6BSW9_9EURY</name>